<evidence type="ECO:0000259" key="1">
    <source>
        <dbReference type="Pfam" id="PF00534"/>
    </source>
</evidence>
<dbReference type="Gene3D" id="3.40.50.2000">
    <property type="entry name" value="Glycogen Phosphorylase B"/>
    <property type="match status" value="2"/>
</dbReference>
<evidence type="ECO:0000259" key="2">
    <source>
        <dbReference type="Pfam" id="PF13439"/>
    </source>
</evidence>
<dbReference type="PANTHER" id="PTHR12526:SF630">
    <property type="entry name" value="GLYCOSYLTRANSFERASE"/>
    <property type="match status" value="1"/>
</dbReference>
<reference evidence="3 4" key="1">
    <citation type="journal article" date="2020" name="Int. J. Syst. Evol. Microbiol.">
        <title>Novel acetic acid bacteria from cider fermentations: Acetobacter conturbans sp. nov. and Acetobacter fallax sp. nov.</title>
        <authorList>
            <person name="Sombolestani A.S."/>
            <person name="Cleenwerck I."/>
            <person name="Cnockaert M."/>
            <person name="Borremans W."/>
            <person name="Wieme A.D."/>
            <person name="De Vuyst L."/>
            <person name="Vandamme P."/>
        </authorList>
    </citation>
    <scope>NUCLEOTIDE SEQUENCE [LARGE SCALE GENOMIC DNA]</scope>
    <source>
        <strain evidence="3 4">LMG 23848</strain>
    </source>
</reference>
<feature type="domain" description="Glycosyltransferase subfamily 4-like N-terminal" evidence="2">
    <location>
        <begin position="28"/>
        <end position="187"/>
    </location>
</feature>
<protein>
    <submittedName>
        <fullName evidence="3">Glycosyltransferase</fullName>
    </submittedName>
</protein>
<accession>A0ABX0KKD6</accession>
<dbReference type="Proteomes" id="UP000657200">
    <property type="component" value="Unassembled WGS sequence"/>
</dbReference>
<evidence type="ECO:0000313" key="4">
    <source>
        <dbReference type="Proteomes" id="UP000657200"/>
    </source>
</evidence>
<name>A0ABX0KKD6_9PROT</name>
<dbReference type="Pfam" id="PF00534">
    <property type="entry name" value="Glycos_transf_1"/>
    <property type="match status" value="1"/>
</dbReference>
<dbReference type="Pfam" id="PF13439">
    <property type="entry name" value="Glyco_transf_4"/>
    <property type="match status" value="1"/>
</dbReference>
<proteinExistence type="predicted"/>
<dbReference type="PANTHER" id="PTHR12526">
    <property type="entry name" value="GLYCOSYLTRANSFERASE"/>
    <property type="match status" value="1"/>
</dbReference>
<dbReference type="InterPro" id="IPR028098">
    <property type="entry name" value="Glyco_trans_4-like_N"/>
</dbReference>
<keyword evidence="4" id="KW-1185">Reference proteome</keyword>
<organism evidence="3 4">
    <name type="scientific">Acetobacter ghanensis</name>
    <dbReference type="NCBI Taxonomy" id="431306"/>
    <lineage>
        <taxon>Bacteria</taxon>
        <taxon>Pseudomonadati</taxon>
        <taxon>Pseudomonadota</taxon>
        <taxon>Alphaproteobacteria</taxon>
        <taxon>Acetobacterales</taxon>
        <taxon>Acetobacteraceae</taxon>
        <taxon>Acetobacter</taxon>
    </lineage>
</organism>
<gene>
    <name evidence="3" type="ORF">GOB80_05155</name>
</gene>
<dbReference type="EMBL" id="WOTE01000002">
    <property type="protein sequence ID" value="NHO39083.1"/>
    <property type="molecule type" value="Genomic_DNA"/>
</dbReference>
<comment type="caution">
    <text evidence="3">The sequence shown here is derived from an EMBL/GenBank/DDBJ whole genome shotgun (WGS) entry which is preliminary data.</text>
</comment>
<dbReference type="SUPFAM" id="SSF53756">
    <property type="entry name" value="UDP-Glycosyltransferase/glycogen phosphorylase"/>
    <property type="match status" value="1"/>
</dbReference>
<feature type="domain" description="Glycosyl transferase family 1" evidence="1">
    <location>
        <begin position="206"/>
        <end position="348"/>
    </location>
</feature>
<dbReference type="InterPro" id="IPR001296">
    <property type="entry name" value="Glyco_trans_1"/>
</dbReference>
<evidence type="ECO:0000313" key="3">
    <source>
        <dbReference type="EMBL" id="NHO39083.1"/>
    </source>
</evidence>
<sequence>MFEKDAKEAGMKQCAVSSIGIVIHDFKFGGAERIAIRLANYWAEHGFAVTVFCASLVGEMRSLLSDRIRVVCASPSLSRRYGSMYRLGRLARGYFGSHPVDFCYIPGNYHWFVTHELARLPLPRRPVLVTQISSLIYKPGRSRFAQALFNLRMRYLLKKSDLVVAMDQQSAQESNALLQRADTVVIPLPALEEKSVPPTPPPSTLSVLAAGRLTEQKGFDVLIKAFAQVLRSLPQAQLTICGEGEDRSALEQLVQEHKLEKSVQLVGYVDNIRPYLDQNAIFVLSSRREGYGAVLLEALEAGRYVVTTDCTPAVHDIFYDGVCGTVVPPNNPQALADGLVQALRKKPDITHLVEARVARFRINVGAQMYITAVENKMKAGRV</sequence>